<evidence type="ECO:0000259" key="1">
    <source>
        <dbReference type="PROSITE" id="PS50076"/>
    </source>
</evidence>
<feature type="domain" description="J" evidence="1">
    <location>
        <begin position="3"/>
        <end position="66"/>
    </location>
</feature>
<dbReference type="Proteomes" id="UP000094336">
    <property type="component" value="Unassembled WGS sequence"/>
</dbReference>
<dbReference type="GeneID" id="30149892"/>
<dbReference type="InterPro" id="IPR001623">
    <property type="entry name" value="DnaJ_domain"/>
</dbReference>
<proteinExistence type="predicted"/>
<dbReference type="PANTHER" id="PTHR45168">
    <property type="entry name" value="DNAJ HOMOLOG SUBFAMILY B MEMBER 2"/>
    <property type="match status" value="1"/>
</dbReference>
<name>A0A1E3QJP4_9ASCO</name>
<dbReference type="CDD" id="cd06257">
    <property type="entry name" value="DnaJ"/>
    <property type="match status" value="1"/>
</dbReference>
<dbReference type="InterPro" id="IPR036869">
    <property type="entry name" value="J_dom_sf"/>
</dbReference>
<dbReference type="EMBL" id="KV454441">
    <property type="protein sequence ID" value="ODQ77292.1"/>
    <property type="molecule type" value="Genomic_DNA"/>
</dbReference>
<dbReference type="STRING" id="984486.A0A1E3QJP4"/>
<protein>
    <recommendedName>
        <fullName evidence="1">J domain-containing protein</fullName>
    </recommendedName>
</protein>
<dbReference type="InterPro" id="IPR043183">
    <property type="entry name" value="DNJB2/6-like"/>
</dbReference>
<dbReference type="AlphaFoldDB" id="A0A1E3QJP4"/>
<dbReference type="Gene3D" id="1.10.287.110">
    <property type="entry name" value="DnaJ domain"/>
    <property type="match status" value="1"/>
</dbReference>
<dbReference type="GO" id="GO:0030544">
    <property type="term" value="F:Hsp70 protein binding"/>
    <property type="evidence" value="ECO:0007669"/>
    <property type="project" value="InterPro"/>
</dbReference>
<dbReference type="PROSITE" id="PS50076">
    <property type="entry name" value="DNAJ_2"/>
    <property type="match status" value="1"/>
</dbReference>
<organism evidence="2 3">
    <name type="scientific">Babjeviella inositovora NRRL Y-12698</name>
    <dbReference type="NCBI Taxonomy" id="984486"/>
    <lineage>
        <taxon>Eukaryota</taxon>
        <taxon>Fungi</taxon>
        <taxon>Dikarya</taxon>
        <taxon>Ascomycota</taxon>
        <taxon>Saccharomycotina</taxon>
        <taxon>Pichiomycetes</taxon>
        <taxon>Serinales incertae sedis</taxon>
        <taxon>Babjeviella</taxon>
    </lineage>
</organism>
<evidence type="ECO:0000313" key="3">
    <source>
        <dbReference type="Proteomes" id="UP000094336"/>
    </source>
</evidence>
<dbReference type="OrthoDB" id="552049at2759"/>
<dbReference type="SMART" id="SM00271">
    <property type="entry name" value="DnaJ"/>
    <property type="match status" value="1"/>
</dbReference>
<sequence>MPTHYEVLGVLSLAGDAEIKKAYRKFALRHHPDKNVGNPELADARFKEGAEAYAVLSDKVKKKAYD</sequence>
<gene>
    <name evidence="2" type="ORF">BABINDRAFT_41701</name>
</gene>
<keyword evidence="3" id="KW-1185">Reference proteome</keyword>
<dbReference type="RefSeq" id="XP_018982620.1">
    <property type="nucleotide sequence ID" value="XM_019132039.1"/>
</dbReference>
<feature type="non-terminal residue" evidence="2">
    <location>
        <position position="66"/>
    </location>
</feature>
<accession>A0A1E3QJP4</accession>
<reference evidence="3" key="1">
    <citation type="submission" date="2016-05" db="EMBL/GenBank/DDBJ databases">
        <title>Comparative genomics of biotechnologically important yeasts.</title>
        <authorList>
            <consortium name="DOE Joint Genome Institute"/>
            <person name="Riley R."/>
            <person name="Haridas S."/>
            <person name="Wolfe K.H."/>
            <person name="Lopes M.R."/>
            <person name="Hittinger C.T."/>
            <person name="Goker M."/>
            <person name="Salamov A."/>
            <person name="Wisecaver J."/>
            <person name="Long T.M."/>
            <person name="Aerts A.L."/>
            <person name="Barry K."/>
            <person name="Choi C."/>
            <person name="Clum A."/>
            <person name="Coughlan A.Y."/>
            <person name="Deshpande S."/>
            <person name="Douglass A.P."/>
            <person name="Hanson S.J."/>
            <person name="Klenk H.-P."/>
            <person name="Labutti K."/>
            <person name="Lapidus A."/>
            <person name="Lindquist E."/>
            <person name="Lipzen A."/>
            <person name="Meier-Kolthoff J.P."/>
            <person name="Ohm R.A."/>
            <person name="Otillar R.P."/>
            <person name="Pangilinan J."/>
            <person name="Peng Y."/>
            <person name="Rokas A."/>
            <person name="Rosa C.A."/>
            <person name="Scheuner C."/>
            <person name="Sibirny A.A."/>
            <person name="Slot J.C."/>
            <person name="Stielow J.B."/>
            <person name="Sun H."/>
            <person name="Kurtzman C.P."/>
            <person name="Blackwell M."/>
            <person name="Grigoriev I.V."/>
            <person name="Jeffries T.W."/>
        </authorList>
    </citation>
    <scope>NUCLEOTIDE SEQUENCE [LARGE SCALE GENOMIC DNA]</scope>
    <source>
        <strain evidence="3">NRRL Y-12698</strain>
    </source>
</reference>
<dbReference type="PANTHER" id="PTHR45168:SF3">
    <property type="entry name" value="DNAJ HEAT SHOCK PROTEIN FAMILY (HSP40) MEMBER B2"/>
    <property type="match status" value="1"/>
</dbReference>
<dbReference type="GO" id="GO:0051082">
    <property type="term" value="F:unfolded protein binding"/>
    <property type="evidence" value="ECO:0007669"/>
    <property type="project" value="InterPro"/>
</dbReference>
<dbReference type="Pfam" id="PF00226">
    <property type="entry name" value="DnaJ"/>
    <property type="match status" value="1"/>
</dbReference>
<dbReference type="PRINTS" id="PR00625">
    <property type="entry name" value="JDOMAIN"/>
</dbReference>
<evidence type="ECO:0000313" key="2">
    <source>
        <dbReference type="EMBL" id="ODQ77292.1"/>
    </source>
</evidence>
<dbReference type="SUPFAM" id="SSF46565">
    <property type="entry name" value="Chaperone J-domain"/>
    <property type="match status" value="1"/>
</dbReference>